<keyword evidence="5" id="KW-0547">Nucleotide-binding</keyword>
<dbReference type="Pfam" id="PF00005">
    <property type="entry name" value="ABC_tran"/>
    <property type="match status" value="1"/>
</dbReference>
<feature type="transmembrane region" description="Helical" evidence="11">
    <location>
        <begin position="74"/>
        <end position="95"/>
    </location>
</feature>
<dbReference type="GO" id="GO:0005524">
    <property type="term" value="F:ATP binding"/>
    <property type="evidence" value="ECO:0007669"/>
    <property type="project" value="UniProtKB-KW"/>
</dbReference>
<reference evidence="14" key="1">
    <citation type="submission" date="2020-10" db="EMBL/GenBank/DDBJ databases">
        <title>Sequencing the genomes of 1000 actinobacteria strains.</title>
        <authorList>
            <person name="Klenk H.-P."/>
        </authorList>
    </citation>
    <scope>NUCLEOTIDE SEQUENCE</scope>
    <source>
        <strain evidence="14">DSM 46832</strain>
    </source>
</reference>
<feature type="domain" description="ABC transporter" evidence="12">
    <location>
        <begin position="396"/>
        <end position="629"/>
    </location>
</feature>
<dbReference type="EMBL" id="JADBEB010000001">
    <property type="protein sequence ID" value="MBE1487051.1"/>
    <property type="molecule type" value="Genomic_DNA"/>
</dbReference>
<dbReference type="SMART" id="SM00382">
    <property type="entry name" value="AAA"/>
    <property type="match status" value="1"/>
</dbReference>
<dbReference type="GO" id="GO:0015421">
    <property type="term" value="F:ABC-type oligopeptide transporter activity"/>
    <property type="evidence" value="ECO:0007669"/>
    <property type="project" value="TreeGrafter"/>
</dbReference>
<sequence>MAPDRDDDPTVRALPASRLTARLSTCRPRFSGRTDPSSRPHRSARRFRVPLPANPLPRNLWRLRRYLRPYAGQLVWLLLAAFAATGASIAVPLVIRHAVDGPIAHREPTALLRLGGLALLLGLAEAALIFIRRWVQSSSAVGMESTIRDDLYAHLQRLHIGFHDRWQSGQLLSRITSDLSVIRRFLSFGLLFLVVNTTTFLSVVTLLIALHWGLGLLVAAGAVPLFLATRRFTRAYLTAARRLQDEQGDLATLIEESAQGLRTIKAFGRRPEMTRRFGVGAHQLHDTATGKGRLLARTSAQFDLIPNLTLGAVLVAGAVAVAHGSLTIGELVAFVTLQLMLIWPIESLAWIIATAQEAMTAADRIYEVLDTRPTVVDRPAAVALSSAAGTGRGDALRFDEVWFGYPQGAPVLRGVELTVQPGETLAIVGATGCGKTTLLSLVPRLYDVTAGRITLDGRDIRDIQLDSLRRRVGVAFEEATLFSMSVWENLTLGRPDADEDEVRAALAVAQADFVYDLPWGLTTRIGEQGLSLSGGQRQRLALARAVLGRPGVLVLDDPLSALDVHTEALVEQALARILRDTTALLVVHRPSTIALADRVALLADGRITAVGTHSELLHTVPAYRSVLSAAGDTDDLGLVRS</sequence>
<dbReference type="Proteomes" id="UP000649753">
    <property type="component" value="Unassembled WGS sequence"/>
</dbReference>
<dbReference type="Gene3D" id="1.20.1560.10">
    <property type="entry name" value="ABC transporter type 1, transmembrane domain"/>
    <property type="match status" value="1"/>
</dbReference>
<dbReference type="PANTHER" id="PTHR43394">
    <property type="entry name" value="ATP-DEPENDENT PERMEASE MDL1, MITOCHONDRIAL"/>
    <property type="match status" value="1"/>
</dbReference>
<evidence type="ECO:0000259" key="12">
    <source>
        <dbReference type="PROSITE" id="PS50893"/>
    </source>
</evidence>
<dbReference type="InterPro" id="IPR027417">
    <property type="entry name" value="P-loop_NTPase"/>
</dbReference>
<evidence type="ECO:0000256" key="8">
    <source>
        <dbReference type="ARBA" id="ARBA00023136"/>
    </source>
</evidence>
<evidence type="ECO:0000256" key="10">
    <source>
        <dbReference type="SAM" id="MobiDB-lite"/>
    </source>
</evidence>
<dbReference type="GO" id="GO:0005886">
    <property type="term" value="C:plasma membrane"/>
    <property type="evidence" value="ECO:0007669"/>
    <property type="project" value="UniProtKB-SubCell"/>
</dbReference>
<evidence type="ECO:0000256" key="9">
    <source>
        <dbReference type="ARBA" id="ARBA00061644"/>
    </source>
</evidence>
<dbReference type="PROSITE" id="PS50929">
    <property type="entry name" value="ABC_TM1F"/>
    <property type="match status" value="1"/>
</dbReference>
<evidence type="ECO:0000256" key="3">
    <source>
        <dbReference type="ARBA" id="ARBA00022475"/>
    </source>
</evidence>
<dbReference type="FunFam" id="3.40.50.300:FF:000299">
    <property type="entry name" value="ABC transporter ATP-binding protein/permease"/>
    <property type="match status" value="1"/>
</dbReference>
<feature type="transmembrane region" description="Helical" evidence="11">
    <location>
        <begin position="185"/>
        <end position="204"/>
    </location>
</feature>
<evidence type="ECO:0000256" key="7">
    <source>
        <dbReference type="ARBA" id="ARBA00022989"/>
    </source>
</evidence>
<feature type="transmembrane region" description="Helical" evidence="11">
    <location>
        <begin position="304"/>
        <end position="325"/>
    </location>
</feature>
<feature type="transmembrane region" description="Helical" evidence="11">
    <location>
        <begin position="110"/>
        <end position="131"/>
    </location>
</feature>
<evidence type="ECO:0000256" key="4">
    <source>
        <dbReference type="ARBA" id="ARBA00022692"/>
    </source>
</evidence>
<feature type="transmembrane region" description="Helical" evidence="11">
    <location>
        <begin position="331"/>
        <end position="353"/>
    </location>
</feature>
<keyword evidence="8 11" id="KW-0472">Membrane</keyword>
<dbReference type="InterPro" id="IPR036640">
    <property type="entry name" value="ABC1_TM_sf"/>
</dbReference>
<proteinExistence type="inferred from homology"/>
<keyword evidence="2" id="KW-0813">Transport</keyword>
<feature type="compositionally biased region" description="Basic residues" evidence="10">
    <location>
        <begin position="39"/>
        <end position="48"/>
    </location>
</feature>
<evidence type="ECO:0000256" key="5">
    <source>
        <dbReference type="ARBA" id="ARBA00022741"/>
    </source>
</evidence>
<keyword evidence="4 11" id="KW-0812">Transmembrane</keyword>
<evidence type="ECO:0000313" key="15">
    <source>
        <dbReference type="Proteomes" id="UP000649753"/>
    </source>
</evidence>
<name>A0A927R6N2_9ACTN</name>
<dbReference type="Pfam" id="PF00664">
    <property type="entry name" value="ABC_membrane"/>
    <property type="match status" value="1"/>
</dbReference>
<evidence type="ECO:0000256" key="11">
    <source>
        <dbReference type="SAM" id="Phobius"/>
    </source>
</evidence>
<dbReference type="InterPro" id="IPR011527">
    <property type="entry name" value="ABC1_TM_dom"/>
</dbReference>
<evidence type="ECO:0000256" key="2">
    <source>
        <dbReference type="ARBA" id="ARBA00022448"/>
    </source>
</evidence>
<dbReference type="Gene3D" id="3.40.50.300">
    <property type="entry name" value="P-loop containing nucleotide triphosphate hydrolases"/>
    <property type="match status" value="1"/>
</dbReference>
<keyword evidence="7 11" id="KW-1133">Transmembrane helix</keyword>
<dbReference type="PROSITE" id="PS50893">
    <property type="entry name" value="ABC_TRANSPORTER_2"/>
    <property type="match status" value="1"/>
</dbReference>
<dbReference type="AlphaFoldDB" id="A0A927R6N2"/>
<dbReference type="InterPro" id="IPR003593">
    <property type="entry name" value="AAA+_ATPase"/>
</dbReference>
<keyword evidence="6 14" id="KW-0067">ATP-binding</keyword>
<feature type="domain" description="ABC transmembrane type-1" evidence="13">
    <location>
        <begin position="75"/>
        <end position="357"/>
    </location>
</feature>
<dbReference type="RefSeq" id="WP_192766970.1">
    <property type="nucleotide sequence ID" value="NZ_JADBEB010000001.1"/>
</dbReference>
<dbReference type="SUPFAM" id="SSF90123">
    <property type="entry name" value="ABC transporter transmembrane region"/>
    <property type="match status" value="1"/>
</dbReference>
<evidence type="ECO:0000256" key="6">
    <source>
        <dbReference type="ARBA" id="ARBA00022840"/>
    </source>
</evidence>
<comment type="similarity">
    <text evidence="9">Belongs to the ABC transporter superfamily. Lipid exporter (TC 3.A.1.106) family.</text>
</comment>
<accession>A0A927R6N2</accession>
<dbReference type="SUPFAM" id="SSF52540">
    <property type="entry name" value="P-loop containing nucleoside triphosphate hydrolases"/>
    <property type="match status" value="1"/>
</dbReference>
<evidence type="ECO:0000259" key="13">
    <source>
        <dbReference type="PROSITE" id="PS50929"/>
    </source>
</evidence>
<dbReference type="InterPro" id="IPR039421">
    <property type="entry name" value="Type_1_exporter"/>
</dbReference>
<comment type="caution">
    <text evidence="14">The sequence shown here is derived from an EMBL/GenBank/DDBJ whole genome shotgun (WGS) entry which is preliminary data.</text>
</comment>
<organism evidence="14 15">
    <name type="scientific">Plantactinospora soyae</name>
    <dbReference type="NCBI Taxonomy" id="1544732"/>
    <lineage>
        <taxon>Bacteria</taxon>
        <taxon>Bacillati</taxon>
        <taxon>Actinomycetota</taxon>
        <taxon>Actinomycetes</taxon>
        <taxon>Micromonosporales</taxon>
        <taxon>Micromonosporaceae</taxon>
        <taxon>Plantactinospora</taxon>
    </lineage>
</organism>
<keyword evidence="15" id="KW-1185">Reference proteome</keyword>
<feature type="transmembrane region" description="Helical" evidence="11">
    <location>
        <begin position="210"/>
        <end position="228"/>
    </location>
</feature>
<feature type="region of interest" description="Disordered" evidence="10">
    <location>
        <begin position="27"/>
        <end position="48"/>
    </location>
</feature>
<gene>
    <name evidence="14" type="ORF">H4W31_002689</name>
</gene>
<dbReference type="CDD" id="cd18543">
    <property type="entry name" value="ABC_6TM_Rv0194_D1_like"/>
    <property type="match status" value="1"/>
</dbReference>
<evidence type="ECO:0000256" key="1">
    <source>
        <dbReference type="ARBA" id="ARBA00004651"/>
    </source>
</evidence>
<comment type="subcellular location">
    <subcellularLocation>
        <location evidence="1">Cell membrane</location>
        <topology evidence="1">Multi-pass membrane protein</topology>
    </subcellularLocation>
</comment>
<dbReference type="PANTHER" id="PTHR43394:SF1">
    <property type="entry name" value="ATP-BINDING CASSETTE SUB-FAMILY B MEMBER 10, MITOCHONDRIAL"/>
    <property type="match status" value="1"/>
</dbReference>
<keyword evidence="3" id="KW-1003">Cell membrane</keyword>
<evidence type="ECO:0000313" key="14">
    <source>
        <dbReference type="EMBL" id="MBE1487051.1"/>
    </source>
</evidence>
<protein>
    <submittedName>
        <fullName evidence="14">ATP-binding cassette subfamily B protein</fullName>
    </submittedName>
</protein>
<dbReference type="GO" id="GO:0016887">
    <property type="term" value="F:ATP hydrolysis activity"/>
    <property type="evidence" value="ECO:0007669"/>
    <property type="project" value="InterPro"/>
</dbReference>
<dbReference type="InterPro" id="IPR017871">
    <property type="entry name" value="ABC_transporter-like_CS"/>
</dbReference>
<dbReference type="InterPro" id="IPR003439">
    <property type="entry name" value="ABC_transporter-like_ATP-bd"/>
</dbReference>
<dbReference type="PROSITE" id="PS00211">
    <property type="entry name" value="ABC_TRANSPORTER_1"/>
    <property type="match status" value="1"/>
</dbReference>